<name>A0A9N9G2C3_9GLOM</name>
<protein>
    <submittedName>
        <fullName evidence="1">6927_t:CDS:1</fullName>
    </submittedName>
</protein>
<dbReference type="EMBL" id="CAJVPK010001173">
    <property type="protein sequence ID" value="CAG8574865.1"/>
    <property type="molecule type" value="Genomic_DNA"/>
</dbReference>
<comment type="caution">
    <text evidence="1">The sequence shown here is derived from an EMBL/GenBank/DDBJ whole genome shotgun (WGS) entry which is preliminary data.</text>
</comment>
<organism evidence="1 2">
    <name type="scientific">Diversispora eburnea</name>
    <dbReference type="NCBI Taxonomy" id="1213867"/>
    <lineage>
        <taxon>Eukaryota</taxon>
        <taxon>Fungi</taxon>
        <taxon>Fungi incertae sedis</taxon>
        <taxon>Mucoromycota</taxon>
        <taxon>Glomeromycotina</taxon>
        <taxon>Glomeromycetes</taxon>
        <taxon>Diversisporales</taxon>
        <taxon>Diversisporaceae</taxon>
        <taxon>Diversispora</taxon>
    </lineage>
</organism>
<accession>A0A9N9G2C3</accession>
<dbReference type="Proteomes" id="UP000789706">
    <property type="component" value="Unassembled WGS sequence"/>
</dbReference>
<reference evidence="1" key="1">
    <citation type="submission" date="2021-06" db="EMBL/GenBank/DDBJ databases">
        <authorList>
            <person name="Kallberg Y."/>
            <person name="Tangrot J."/>
            <person name="Rosling A."/>
        </authorList>
    </citation>
    <scope>NUCLEOTIDE SEQUENCE</scope>
    <source>
        <strain evidence="1">AZ414A</strain>
    </source>
</reference>
<evidence type="ECO:0000313" key="2">
    <source>
        <dbReference type="Proteomes" id="UP000789706"/>
    </source>
</evidence>
<keyword evidence="2" id="KW-1185">Reference proteome</keyword>
<gene>
    <name evidence="1" type="ORF">DEBURN_LOCUS8274</name>
</gene>
<proteinExistence type="predicted"/>
<dbReference type="AlphaFoldDB" id="A0A9N9G2C3"/>
<evidence type="ECO:0000313" key="1">
    <source>
        <dbReference type="EMBL" id="CAG8574865.1"/>
    </source>
</evidence>
<sequence>MFASYFEELATLGTVGEKNNTGSVQISTTVIESSPQIEDINESMIDAENNVNDKICNYQTANVYRSIESKIFDLTNWSSREF</sequence>